<dbReference type="GO" id="GO:0005992">
    <property type="term" value="P:trehalose biosynthetic process"/>
    <property type="evidence" value="ECO:0007669"/>
    <property type="project" value="UniProtKB-UniPathway"/>
</dbReference>
<dbReference type="PANTHER" id="PTHR43768:SF3">
    <property type="entry name" value="TREHALOSE 6-PHOSPHATE PHOSPHATASE"/>
    <property type="match status" value="1"/>
</dbReference>
<comment type="function">
    <text evidence="2 3">Removes the phosphate from trehalose 6-phosphate to produce free trehalose.</text>
</comment>
<dbReference type="RefSeq" id="WP_135078918.1">
    <property type="nucleotide sequence ID" value="NZ_CP038267.1"/>
</dbReference>
<comment type="cofactor">
    <cofactor evidence="3">
        <name>Mg(2+)</name>
        <dbReference type="ChEBI" id="CHEBI:18420"/>
    </cofactor>
</comment>
<organism evidence="4 5">
    <name type="scientific">Nocardioides euryhalodurans</name>
    <dbReference type="NCBI Taxonomy" id="2518370"/>
    <lineage>
        <taxon>Bacteria</taxon>
        <taxon>Bacillati</taxon>
        <taxon>Actinomycetota</taxon>
        <taxon>Actinomycetes</taxon>
        <taxon>Propionibacteriales</taxon>
        <taxon>Nocardioidaceae</taxon>
        <taxon>Nocardioides</taxon>
    </lineage>
</organism>
<dbReference type="InterPro" id="IPR036412">
    <property type="entry name" value="HAD-like_sf"/>
</dbReference>
<dbReference type="AlphaFoldDB" id="A0A4P7GNV8"/>
<name>A0A4P7GNV8_9ACTN</name>
<gene>
    <name evidence="4" type="primary">otsB</name>
    <name evidence="4" type="ORF">EXE57_15175</name>
</gene>
<proteinExistence type="inferred from homology"/>
<evidence type="ECO:0000313" key="5">
    <source>
        <dbReference type="Proteomes" id="UP000294894"/>
    </source>
</evidence>
<dbReference type="NCBIfam" id="TIGR00685">
    <property type="entry name" value="T6PP"/>
    <property type="match status" value="1"/>
</dbReference>
<accession>A0A4P7GNV8</accession>
<comment type="pathway">
    <text evidence="3">Glycan biosynthesis; trehalose biosynthesis.</text>
</comment>
<dbReference type="OrthoDB" id="9816160at2"/>
<dbReference type="GO" id="GO:0004805">
    <property type="term" value="F:trehalose-phosphatase activity"/>
    <property type="evidence" value="ECO:0007669"/>
    <property type="project" value="UniProtKB-EC"/>
</dbReference>
<evidence type="ECO:0000256" key="1">
    <source>
        <dbReference type="ARBA" id="ARBA00022801"/>
    </source>
</evidence>
<keyword evidence="3" id="KW-0460">Magnesium</keyword>
<reference evidence="4 5" key="1">
    <citation type="submission" date="2019-03" db="EMBL/GenBank/DDBJ databases">
        <title>Three New Species of Nocardioides, Nocardioides euryhalodurans sp. nov., Nocardioides seonyuensis sp. nov. and Nocardioides eburneoflavus sp. nov., Iolated from Soil.</title>
        <authorList>
            <person name="Roh S.G."/>
            <person name="Lee C."/>
            <person name="Kim M.-K."/>
            <person name="Kim S.B."/>
        </authorList>
    </citation>
    <scope>NUCLEOTIDE SEQUENCE [LARGE SCALE GENOMIC DNA]</scope>
    <source>
        <strain evidence="4 5">MMS17-SY117</strain>
    </source>
</reference>
<dbReference type="Gene3D" id="3.30.70.1020">
    <property type="entry name" value="Trehalose-6-phosphate phosphatase related protein, domain 2"/>
    <property type="match status" value="1"/>
</dbReference>
<dbReference type="SUPFAM" id="SSF56784">
    <property type="entry name" value="HAD-like"/>
    <property type="match status" value="1"/>
</dbReference>
<dbReference type="KEGG" id="noy:EXE57_15175"/>
<comment type="catalytic activity">
    <reaction evidence="3">
        <text>alpha,alpha-trehalose 6-phosphate + H2O = alpha,alpha-trehalose + phosphate</text>
        <dbReference type="Rhea" id="RHEA:23420"/>
        <dbReference type="ChEBI" id="CHEBI:15377"/>
        <dbReference type="ChEBI" id="CHEBI:16551"/>
        <dbReference type="ChEBI" id="CHEBI:43474"/>
        <dbReference type="ChEBI" id="CHEBI:58429"/>
        <dbReference type="EC" id="3.1.3.12"/>
    </reaction>
</comment>
<dbReference type="Gene3D" id="3.40.50.1000">
    <property type="entry name" value="HAD superfamily/HAD-like"/>
    <property type="match status" value="1"/>
</dbReference>
<keyword evidence="3" id="KW-0479">Metal-binding</keyword>
<dbReference type="EC" id="3.1.3.12" evidence="3"/>
<dbReference type="GO" id="GO:0046872">
    <property type="term" value="F:metal ion binding"/>
    <property type="evidence" value="ECO:0007669"/>
    <property type="project" value="UniProtKB-KW"/>
</dbReference>
<dbReference type="InterPro" id="IPR023214">
    <property type="entry name" value="HAD_sf"/>
</dbReference>
<keyword evidence="1 3" id="KW-0378">Hydrolase</keyword>
<sequence>MEFTSAAAEQRFDELVAAADRCVVGLDFDGVLSPIVDDPARAHIHPDAQQVLVELAEVVRAVAVITGRPARQALALGDLDAVGAELGEHGKELFVFGQYGNERWSSTQRRVISPRPPHGLSTFERDLPAVLRRADAAGAHIEEKGLAVAVHTRRLPDPVAARERLLDPIRELAERHGLVIEPGRNVIEVRSPGMDKGHAVRTLVAEQDAGGFLFAGDDLGDLDAFAAVEELREQGLPTLLVCSLSEEESALASRADVLVKGPEGVLDLLRQVARRAD</sequence>
<evidence type="ECO:0000313" key="4">
    <source>
        <dbReference type="EMBL" id="QBR93461.1"/>
    </source>
</evidence>
<dbReference type="Pfam" id="PF02358">
    <property type="entry name" value="Trehalose_PPase"/>
    <property type="match status" value="1"/>
</dbReference>
<evidence type="ECO:0000256" key="3">
    <source>
        <dbReference type="RuleBase" id="RU361117"/>
    </source>
</evidence>
<dbReference type="Proteomes" id="UP000294894">
    <property type="component" value="Chromosome"/>
</dbReference>
<comment type="similarity">
    <text evidence="3">Belongs to the trehalose phosphatase family.</text>
</comment>
<dbReference type="UniPathway" id="UPA00299"/>
<dbReference type="PANTHER" id="PTHR43768">
    <property type="entry name" value="TREHALOSE 6-PHOSPHATE PHOSPHATASE"/>
    <property type="match status" value="1"/>
</dbReference>
<dbReference type="InterPro" id="IPR044651">
    <property type="entry name" value="OTSB-like"/>
</dbReference>
<dbReference type="EMBL" id="CP038267">
    <property type="protein sequence ID" value="QBR93461.1"/>
    <property type="molecule type" value="Genomic_DNA"/>
</dbReference>
<protein>
    <recommendedName>
        <fullName evidence="3">Trehalose 6-phosphate phosphatase</fullName>
        <ecNumber evidence="3">3.1.3.12</ecNumber>
    </recommendedName>
</protein>
<evidence type="ECO:0000256" key="2">
    <source>
        <dbReference type="ARBA" id="ARBA00024179"/>
    </source>
</evidence>
<dbReference type="InterPro" id="IPR003337">
    <property type="entry name" value="Trehalose_PPase"/>
</dbReference>
<keyword evidence="5" id="KW-1185">Reference proteome</keyword>